<dbReference type="VEuPathDB" id="FungiDB:TRIREDRAFT_107278"/>
<evidence type="ECO:0000313" key="1">
    <source>
        <dbReference type="EMBL" id="EGR48547.1"/>
    </source>
</evidence>
<accession>G0RJ89</accession>
<dbReference type="Proteomes" id="UP000008984">
    <property type="component" value="Unassembled WGS sequence"/>
</dbReference>
<dbReference type="HOGENOM" id="CLU_3056301_0_0_1"/>
<dbReference type="EMBL" id="GL985064">
    <property type="protein sequence ID" value="EGR48547.1"/>
    <property type="molecule type" value="Genomic_DNA"/>
</dbReference>
<dbReference type="RefSeq" id="XP_006965304.1">
    <property type="nucleotide sequence ID" value="XM_006965242.1"/>
</dbReference>
<gene>
    <name evidence="1" type="ORF">TRIREDRAFT_107278</name>
</gene>
<dbReference type="GeneID" id="18481435"/>
<organism evidence="2">
    <name type="scientific">Hypocrea jecorina (strain QM6a)</name>
    <name type="common">Trichoderma reesei</name>
    <dbReference type="NCBI Taxonomy" id="431241"/>
    <lineage>
        <taxon>Eukaryota</taxon>
        <taxon>Fungi</taxon>
        <taxon>Dikarya</taxon>
        <taxon>Ascomycota</taxon>
        <taxon>Pezizomycotina</taxon>
        <taxon>Sordariomycetes</taxon>
        <taxon>Hypocreomycetidae</taxon>
        <taxon>Hypocreales</taxon>
        <taxon>Hypocreaceae</taxon>
        <taxon>Trichoderma</taxon>
    </lineage>
</organism>
<dbReference type="KEGG" id="tre:TRIREDRAFT_107278"/>
<protein>
    <submittedName>
        <fullName evidence="1">Predicted protein</fullName>
    </submittedName>
</protein>
<dbReference type="AlphaFoldDB" id="G0RJ89"/>
<reference evidence="1 2" key="1">
    <citation type="journal article" date="2008" name="Nat. Biotechnol.">
        <title>Genome sequencing and analysis of the biomass-degrading fungus Trichoderma reesei (syn. Hypocrea jecorina).</title>
        <authorList>
            <person name="Martinez D."/>
            <person name="Berka R.M."/>
            <person name="Henrissat B."/>
            <person name="Saloheimo M."/>
            <person name="Arvas M."/>
            <person name="Baker S.E."/>
            <person name="Chapman J."/>
            <person name="Chertkov O."/>
            <person name="Coutinho P.M."/>
            <person name="Cullen D."/>
            <person name="Danchin E.G."/>
            <person name="Grigoriev I.V."/>
            <person name="Harris P."/>
            <person name="Jackson M."/>
            <person name="Kubicek C.P."/>
            <person name="Han C.S."/>
            <person name="Ho I."/>
            <person name="Larrondo L.F."/>
            <person name="de Leon A.L."/>
            <person name="Magnuson J.K."/>
            <person name="Merino S."/>
            <person name="Misra M."/>
            <person name="Nelson B."/>
            <person name="Putnam N."/>
            <person name="Robbertse B."/>
            <person name="Salamov A.A."/>
            <person name="Schmoll M."/>
            <person name="Terry A."/>
            <person name="Thayer N."/>
            <person name="Westerholm-Parvinen A."/>
            <person name="Schoch C.L."/>
            <person name="Yao J."/>
            <person name="Barabote R."/>
            <person name="Nelson M.A."/>
            <person name="Detter C."/>
            <person name="Bruce D."/>
            <person name="Kuske C.R."/>
            <person name="Xie G."/>
            <person name="Richardson P."/>
            <person name="Rokhsar D.S."/>
            <person name="Lucas S.M."/>
            <person name="Rubin E.M."/>
            <person name="Dunn-Coleman N."/>
            <person name="Ward M."/>
            <person name="Brettin T.S."/>
        </authorList>
    </citation>
    <scope>NUCLEOTIDE SEQUENCE [LARGE SCALE GENOMIC DNA]</scope>
    <source>
        <strain evidence="1 2">QM6a</strain>
    </source>
</reference>
<name>G0RJ89_HYPJQ</name>
<sequence length="57" mass="6569">VSWYQIDIEALKVTPTPLDEYSTRAVPVTASVTQTFDLIPRRNRVPKADELNRRRLA</sequence>
<proteinExistence type="predicted"/>
<keyword evidence="2" id="KW-1185">Reference proteome</keyword>
<evidence type="ECO:0000313" key="2">
    <source>
        <dbReference type="Proteomes" id="UP000008984"/>
    </source>
</evidence>
<feature type="non-terminal residue" evidence="1">
    <location>
        <position position="1"/>
    </location>
</feature>